<protein>
    <submittedName>
        <fullName evidence="1">Uncharacterized protein</fullName>
    </submittedName>
</protein>
<accession>A0ACC2Q4E7</accession>
<evidence type="ECO:0000313" key="2">
    <source>
        <dbReference type="Proteomes" id="UP001231649"/>
    </source>
</evidence>
<dbReference type="EMBL" id="CM056802">
    <property type="protein sequence ID" value="KAJ8707943.1"/>
    <property type="molecule type" value="Genomic_DNA"/>
</dbReference>
<keyword evidence="2" id="KW-1185">Reference proteome</keyword>
<gene>
    <name evidence="1" type="ORF">PYW08_010309</name>
</gene>
<name>A0ACC2Q4E7_9NEOP</name>
<proteinExistence type="predicted"/>
<sequence length="315" mass="34520">MMSKYLLLLFLPAIYARIGIKITTGETEAESSIEYSGENVEIISDKERQTWKIGNEGLKNACEKLSGSRPGDVFVRSPTPWNDVYHRFNWEQVKRILKPVRSRVLGIHTKPVIVASRTFKNNNLRTGAKVKYNAAISHVIEETISNTWSVGGELTVGQEITYSVNIGVGNVGGTTSLSYAANWGNDTSKAKAVTLGTTTSVEVELNPGQAAVATLSATHGTLEMEVDYEAELSGSVFANYPNKLNGHHFWAFNVNDVLRAAGLPTTVKSTEKISVGFYTSATVEINDKIMENKPNKRPMKVVPAGIISSRSHRML</sequence>
<reference evidence="1" key="1">
    <citation type="submission" date="2023-03" db="EMBL/GenBank/DDBJ databases">
        <title>Chromosome-level genomes of two armyworms, Mythimna separata and Mythimna loreyi, provide insights into the biosynthesis and reception of sex pheromones.</title>
        <authorList>
            <person name="Zhao H."/>
        </authorList>
    </citation>
    <scope>NUCLEOTIDE SEQUENCE</scope>
    <source>
        <strain evidence="1">BeijingLab</strain>
    </source>
</reference>
<comment type="caution">
    <text evidence="1">The sequence shown here is derived from an EMBL/GenBank/DDBJ whole genome shotgun (WGS) entry which is preliminary data.</text>
</comment>
<dbReference type="Proteomes" id="UP001231649">
    <property type="component" value="Chromosome 26"/>
</dbReference>
<evidence type="ECO:0000313" key="1">
    <source>
        <dbReference type="EMBL" id="KAJ8707943.1"/>
    </source>
</evidence>
<organism evidence="1 2">
    <name type="scientific">Mythimna loreyi</name>
    <dbReference type="NCBI Taxonomy" id="667449"/>
    <lineage>
        <taxon>Eukaryota</taxon>
        <taxon>Metazoa</taxon>
        <taxon>Ecdysozoa</taxon>
        <taxon>Arthropoda</taxon>
        <taxon>Hexapoda</taxon>
        <taxon>Insecta</taxon>
        <taxon>Pterygota</taxon>
        <taxon>Neoptera</taxon>
        <taxon>Endopterygota</taxon>
        <taxon>Lepidoptera</taxon>
        <taxon>Glossata</taxon>
        <taxon>Ditrysia</taxon>
        <taxon>Noctuoidea</taxon>
        <taxon>Noctuidae</taxon>
        <taxon>Noctuinae</taxon>
        <taxon>Hadenini</taxon>
        <taxon>Mythimna</taxon>
    </lineage>
</organism>